<evidence type="ECO:0000313" key="2">
    <source>
        <dbReference type="EMBL" id="AMD87302.1"/>
    </source>
</evidence>
<protein>
    <submittedName>
        <fullName evidence="2">Uncharacterized protein</fullName>
    </submittedName>
</protein>
<accession>A0A0X8JEX2</accession>
<feature type="transmembrane region" description="Helical" evidence="1">
    <location>
        <begin position="166"/>
        <end position="186"/>
    </location>
</feature>
<dbReference type="KEGG" id="ard:AXF14_06530"/>
<dbReference type="AlphaFoldDB" id="A0A0X8JEX2"/>
<name>A0A0X8JEX2_ACTRD</name>
<keyword evidence="1" id="KW-1133">Transmembrane helix</keyword>
<sequence length="346" mass="36173">MMPPRPDLSALSQADRAWYDELGVELLRRDDVSAETAGRFMTAHREAILALRADEAADGRAPEPLDQAFGSPESVVDGLVAEHPDDVALDAEERQTANVLAQCSGVAVTVGLCLVLVWPFQHFLGDGAREGFGLGLLVLLAGLIALAGGFWSAVRSYGLGDGRGAVFGVLTAVVGVGAVAGAHLVTGLEEPWWLGMIIGVVLVVGGWHLVDAGGAGGERPSNPERWYRVAALRLAVAHYLPRAVRQGLIADACELAAGEPWGKLGSPSRWADGVVESDPEIARRSHRGTGIAWLVLVPVLAGFAVLAAVSHSGALVVAAWSLFALAVLARGLAELRRAARPSGPTH</sequence>
<keyword evidence="3" id="KW-1185">Reference proteome</keyword>
<dbReference type="EMBL" id="CP014228">
    <property type="protein sequence ID" value="AMD87302.1"/>
    <property type="molecule type" value="Genomic_DNA"/>
</dbReference>
<organism evidence="2 3">
    <name type="scientific">Actinomyces radicidentis</name>
    <dbReference type="NCBI Taxonomy" id="111015"/>
    <lineage>
        <taxon>Bacteria</taxon>
        <taxon>Bacillati</taxon>
        <taxon>Actinomycetota</taxon>
        <taxon>Actinomycetes</taxon>
        <taxon>Actinomycetales</taxon>
        <taxon>Actinomycetaceae</taxon>
        <taxon>Actinomyces</taxon>
    </lineage>
</organism>
<dbReference type="Proteomes" id="UP000065220">
    <property type="component" value="Chromosome"/>
</dbReference>
<proteinExistence type="predicted"/>
<reference evidence="3" key="1">
    <citation type="submission" date="2016-02" db="EMBL/GenBank/DDBJ databases">
        <authorList>
            <person name="Holder M.E."/>
            <person name="Ajami N.J."/>
            <person name="Petrosino J.F."/>
        </authorList>
    </citation>
    <scope>NUCLEOTIDE SEQUENCE [LARGE SCALE GENOMIC DNA]</scope>
    <source>
        <strain evidence="3">CCUG 36733</strain>
    </source>
</reference>
<feature type="transmembrane region" description="Helical" evidence="1">
    <location>
        <begin position="315"/>
        <end position="333"/>
    </location>
</feature>
<keyword evidence="1" id="KW-0472">Membrane</keyword>
<feature type="transmembrane region" description="Helical" evidence="1">
    <location>
        <begin position="132"/>
        <end position="154"/>
    </location>
</feature>
<feature type="transmembrane region" description="Helical" evidence="1">
    <location>
        <begin position="99"/>
        <end position="120"/>
    </location>
</feature>
<gene>
    <name evidence="2" type="ORF">AXF14_06530</name>
</gene>
<feature type="transmembrane region" description="Helical" evidence="1">
    <location>
        <begin position="291"/>
        <end position="309"/>
    </location>
</feature>
<evidence type="ECO:0000313" key="3">
    <source>
        <dbReference type="Proteomes" id="UP000065220"/>
    </source>
</evidence>
<evidence type="ECO:0000256" key="1">
    <source>
        <dbReference type="SAM" id="Phobius"/>
    </source>
</evidence>
<feature type="transmembrane region" description="Helical" evidence="1">
    <location>
        <begin position="192"/>
        <end position="210"/>
    </location>
</feature>
<keyword evidence="1" id="KW-0812">Transmembrane</keyword>